<dbReference type="InterPro" id="IPR052179">
    <property type="entry name" value="DD-CPase-like"/>
</dbReference>
<gene>
    <name evidence="5" type="ORF">EQF91_04315</name>
</gene>
<dbReference type="PANTHER" id="PTHR34385">
    <property type="entry name" value="D-ALANYL-D-ALANINE CARBOXYPEPTIDASE"/>
    <property type="match status" value="1"/>
</dbReference>
<evidence type="ECO:0000259" key="4">
    <source>
        <dbReference type="Pfam" id="PF08239"/>
    </source>
</evidence>
<evidence type="ECO:0000256" key="2">
    <source>
        <dbReference type="SAM" id="Phobius"/>
    </source>
</evidence>
<dbReference type="CDD" id="cd14852">
    <property type="entry name" value="LD-carboxypeptidase"/>
    <property type="match status" value="1"/>
</dbReference>
<evidence type="ECO:0000259" key="3">
    <source>
        <dbReference type="Pfam" id="PF02557"/>
    </source>
</evidence>
<accession>A0A4R9C2N2</accession>
<keyword evidence="6" id="KW-1185">Reference proteome</keyword>
<dbReference type="GeneID" id="97030249"/>
<evidence type="ECO:0000313" key="5">
    <source>
        <dbReference type="EMBL" id="TFF66321.1"/>
    </source>
</evidence>
<feature type="compositionally biased region" description="Basic and acidic residues" evidence="1">
    <location>
        <begin position="1"/>
        <end position="14"/>
    </location>
</feature>
<dbReference type="Pfam" id="PF08239">
    <property type="entry name" value="SH3_3"/>
    <property type="match status" value="1"/>
</dbReference>
<dbReference type="InterPro" id="IPR003646">
    <property type="entry name" value="SH3-like_bac-type"/>
</dbReference>
<protein>
    <submittedName>
        <fullName evidence="5">Uncharacterized protein</fullName>
    </submittedName>
</protein>
<dbReference type="EMBL" id="SCFR01000011">
    <property type="protein sequence ID" value="TFF66321.1"/>
    <property type="molecule type" value="Genomic_DNA"/>
</dbReference>
<dbReference type="PANTHER" id="PTHR34385:SF1">
    <property type="entry name" value="PEPTIDOGLYCAN L-ALANYL-D-GLUTAMATE ENDOPEPTIDASE CWLK"/>
    <property type="match status" value="1"/>
</dbReference>
<feature type="domain" description="D-alanyl-D-alanine carboxypeptidase-like core" evidence="3">
    <location>
        <begin position="217"/>
        <end position="280"/>
    </location>
</feature>
<reference evidence="5 6" key="1">
    <citation type="submission" date="2019-01" db="EMBL/GenBank/DDBJ databases">
        <title>Draft Genome Sequences of Helcococcus ovis Strains Isolated from the Uterus and Vagina of Dairy Cows with Metritis.</title>
        <authorList>
            <person name="Cunha F."/>
            <person name="Jeon S.J."/>
            <person name="Kutzer P."/>
            <person name="Galvao K.N."/>
        </authorList>
    </citation>
    <scope>NUCLEOTIDE SEQUENCE [LARGE SCALE GENOMIC DNA]</scope>
    <source>
        <strain evidence="5 6">KG-37</strain>
    </source>
</reference>
<feature type="domain" description="SH3b" evidence="4">
    <location>
        <begin position="101"/>
        <end position="134"/>
    </location>
</feature>
<dbReference type="RefSeq" id="WP_134711217.1">
    <property type="nucleotide sequence ID" value="NZ_CP119081.1"/>
</dbReference>
<dbReference type="GO" id="GO:0008233">
    <property type="term" value="F:peptidase activity"/>
    <property type="evidence" value="ECO:0007669"/>
    <property type="project" value="InterPro"/>
</dbReference>
<name>A0A4R9C2N2_9FIRM</name>
<keyword evidence="2" id="KW-1133">Transmembrane helix</keyword>
<dbReference type="Gene3D" id="2.30.30.40">
    <property type="entry name" value="SH3 Domains"/>
    <property type="match status" value="1"/>
</dbReference>
<dbReference type="OrthoDB" id="9792074at2"/>
<evidence type="ECO:0000256" key="1">
    <source>
        <dbReference type="SAM" id="MobiDB-lite"/>
    </source>
</evidence>
<proteinExistence type="predicted"/>
<dbReference type="Proteomes" id="UP000297454">
    <property type="component" value="Unassembled WGS sequence"/>
</dbReference>
<dbReference type="AlphaFoldDB" id="A0A4R9C2N2"/>
<comment type="caution">
    <text evidence="5">The sequence shown here is derived from an EMBL/GenBank/DDBJ whole genome shotgun (WGS) entry which is preliminary data.</text>
</comment>
<organism evidence="5 6">
    <name type="scientific">Helcococcus ovis</name>
    <dbReference type="NCBI Taxonomy" id="72026"/>
    <lineage>
        <taxon>Bacteria</taxon>
        <taxon>Bacillati</taxon>
        <taxon>Bacillota</taxon>
        <taxon>Tissierellia</taxon>
        <taxon>Tissierellales</taxon>
        <taxon>Peptoniphilaceae</taxon>
        <taxon>Helcococcus</taxon>
    </lineage>
</organism>
<keyword evidence="2" id="KW-0472">Membrane</keyword>
<dbReference type="Pfam" id="PF02557">
    <property type="entry name" value="VanY"/>
    <property type="match status" value="1"/>
</dbReference>
<dbReference type="Gene3D" id="3.30.1380.10">
    <property type="match status" value="1"/>
</dbReference>
<dbReference type="InterPro" id="IPR003709">
    <property type="entry name" value="VanY-like_core_dom"/>
</dbReference>
<dbReference type="InterPro" id="IPR058193">
    <property type="entry name" value="VanY/YodJ_core_dom"/>
</dbReference>
<sequence>MRLDDRLKNRQENRRIKKDKKRKQMRNLLIGTVLVVSISVSIAYFSLSKNHNVNANTAKISSDINESKENAFSDIPIGYKKVNKTAFVFSSTEDNPKNLLTLNEGEYVEFLGSEKGWSKIKHKGQVGYVENSNLNSTKDNELKIIKGQLIVTKDYVIPNDFETTFDVETENAMLVMFEAMKREGLELGVSKKYISSDEETPKVEKQKYVLPLIEQNELRTGKAIEVNIPNGATRVDFSETKEGKWLAENAYKFGFILRYPANKQDITGFISNQYIYRYVGSEVAKEMHDSDLTIEEYFK</sequence>
<feature type="transmembrane region" description="Helical" evidence="2">
    <location>
        <begin position="27"/>
        <end position="47"/>
    </location>
</feature>
<evidence type="ECO:0000313" key="6">
    <source>
        <dbReference type="Proteomes" id="UP000297454"/>
    </source>
</evidence>
<dbReference type="InterPro" id="IPR009045">
    <property type="entry name" value="Zn_M74/Hedgehog-like"/>
</dbReference>
<dbReference type="SUPFAM" id="SSF55166">
    <property type="entry name" value="Hedgehog/DD-peptidase"/>
    <property type="match status" value="1"/>
</dbReference>
<dbReference type="GO" id="GO:0006508">
    <property type="term" value="P:proteolysis"/>
    <property type="evidence" value="ECO:0007669"/>
    <property type="project" value="InterPro"/>
</dbReference>
<keyword evidence="2" id="KW-0812">Transmembrane</keyword>
<feature type="region of interest" description="Disordered" evidence="1">
    <location>
        <begin position="1"/>
        <end position="21"/>
    </location>
</feature>